<dbReference type="EMBL" id="JAPFFF010000004">
    <property type="protein sequence ID" value="KAK8892452.1"/>
    <property type="molecule type" value="Genomic_DNA"/>
</dbReference>
<proteinExistence type="predicted"/>
<sequence length="105" mass="12450">MSPAFLNRFEIIVLENQISESISEEQFKKLVITLLERYSSEILVPKEKEKEEKMDKGDFFDFDFDEEDLDNKVSYKYSDTIIPIICKKLWKERKAFLKSLNCAAQ</sequence>
<dbReference type="Proteomes" id="UP001470230">
    <property type="component" value="Unassembled WGS sequence"/>
</dbReference>
<protein>
    <submittedName>
        <fullName evidence="1">Uncharacterized protein</fullName>
    </submittedName>
</protein>
<gene>
    <name evidence="1" type="ORF">M9Y10_029680</name>
</gene>
<name>A0ABR2KNG5_9EUKA</name>
<organism evidence="1 2">
    <name type="scientific">Tritrichomonas musculus</name>
    <dbReference type="NCBI Taxonomy" id="1915356"/>
    <lineage>
        <taxon>Eukaryota</taxon>
        <taxon>Metamonada</taxon>
        <taxon>Parabasalia</taxon>
        <taxon>Tritrichomonadida</taxon>
        <taxon>Tritrichomonadidae</taxon>
        <taxon>Tritrichomonas</taxon>
    </lineage>
</organism>
<comment type="caution">
    <text evidence="1">The sequence shown here is derived from an EMBL/GenBank/DDBJ whole genome shotgun (WGS) entry which is preliminary data.</text>
</comment>
<reference evidence="1 2" key="1">
    <citation type="submission" date="2024-04" db="EMBL/GenBank/DDBJ databases">
        <title>Tritrichomonas musculus Genome.</title>
        <authorList>
            <person name="Alves-Ferreira E."/>
            <person name="Grigg M."/>
            <person name="Lorenzi H."/>
            <person name="Galac M."/>
        </authorList>
    </citation>
    <scope>NUCLEOTIDE SEQUENCE [LARGE SCALE GENOMIC DNA]</scope>
    <source>
        <strain evidence="1 2">EAF2021</strain>
    </source>
</reference>
<evidence type="ECO:0000313" key="2">
    <source>
        <dbReference type="Proteomes" id="UP001470230"/>
    </source>
</evidence>
<keyword evidence="2" id="KW-1185">Reference proteome</keyword>
<accession>A0ABR2KNG5</accession>
<evidence type="ECO:0000313" key="1">
    <source>
        <dbReference type="EMBL" id="KAK8892452.1"/>
    </source>
</evidence>